<reference evidence="1 2" key="1">
    <citation type="submission" date="2018-11" db="EMBL/GenBank/DDBJ databases">
        <authorList>
            <consortium name="Pathogen Informatics"/>
        </authorList>
    </citation>
    <scope>NUCLEOTIDE SEQUENCE [LARGE SCALE GENOMIC DNA]</scope>
</reference>
<dbReference type="OrthoDB" id="5875815at2759"/>
<dbReference type="EMBL" id="UYRV01011997">
    <property type="protein sequence ID" value="VDK58559.1"/>
    <property type="molecule type" value="Genomic_DNA"/>
</dbReference>
<gene>
    <name evidence="1" type="ORF">CGOC_LOCUS4361</name>
</gene>
<dbReference type="AlphaFoldDB" id="A0A3P6RDF9"/>
<keyword evidence="2" id="KW-1185">Reference proteome</keyword>
<evidence type="ECO:0000313" key="1">
    <source>
        <dbReference type="EMBL" id="VDK58559.1"/>
    </source>
</evidence>
<organism evidence="1 2">
    <name type="scientific">Cylicostephanus goldi</name>
    <name type="common">Nematode worm</name>
    <dbReference type="NCBI Taxonomy" id="71465"/>
    <lineage>
        <taxon>Eukaryota</taxon>
        <taxon>Metazoa</taxon>
        <taxon>Ecdysozoa</taxon>
        <taxon>Nematoda</taxon>
        <taxon>Chromadorea</taxon>
        <taxon>Rhabditida</taxon>
        <taxon>Rhabditina</taxon>
        <taxon>Rhabditomorpha</taxon>
        <taxon>Strongyloidea</taxon>
        <taxon>Strongylidae</taxon>
        <taxon>Cylicostephanus</taxon>
    </lineage>
</organism>
<sequence>MKTSQHTGLPTIHILRNRWNVIRDKITDKVSKNQIFLIPTLTVYNNVILDILPRLNISPNTTVLFDDVYGNMESVREEFDRLPVSTKFVQIARDPNKRHEQIKNVAYSGRAIIVAETTLVETLVKEV</sequence>
<protein>
    <submittedName>
        <fullName evidence="1">Uncharacterized protein</fullName>
    </submittedName>
</protein>
<dbReference type="Proteomes" id="UP000271889">
    <property type="component" value="Unassembled WGS sequence"/>
</dbReference>
<proteinExistence type="predicted"/>
<evidence type="ECO:0000313" key="2">
    <source>
        <dbReference type="Proteomes" id="UP000271889"/>
    </source>
</evidence>
<name>A0A3P6RDF9_CYLGO</name>
<accession>A0A3P6RDF9</accession>